<evidence type="ECO:0000256" key="1">
    <source>
        <dbReference type="ARBA" id="ARBA00022801"/>
    </source>
</evidence>
<protein>
    <submittedName>
        <fullName evidence="2">Glycoside hydrolase family 88 protein</fullName>
    </submittedName>
</protein>
<dbReference type="InterPro" id="IPR012341">
    <property type="entry name" value="6hp_glycosidase-like_sf"/>
</dbReference>
<dbReference type="Proteomes" id="UP000663505">
    <property type="component" value="Chromosome"/>
</dbReference>
<proteinExistence type="predicted"/>
<dbReference type="SUPFAM" id="SSF48208">
    <property type="entry name" value="Six-hairpin glycosidases"/>
    <property type="match status" value="1"/>
</dbReference>
<name>A0A9X7Z961_9BACL</name>
<gene>
    <name evidence="2" type="ORF">JZ786_10115</name>
</gene>
<dbReference type="AlphaFoldDB" id="A0A9X7Z961"/>
<reference evidence="2 3" key="1">
    <citation type="submission" date="2021-02" db="EMBL/GenBank/DDBJ databases">
        <title>Alicyclobacillus curvatus sp. nov. and Alicyclobacillus mengziensis sp. nov., two acidophilic bacteria isolated from acid mine drainage.</title>
        <authorList>
            <person name="Huang Y."/>
        </authorList>
    </citation>
    <scope>NUCLEOTIDE SEQUENCE [LARGE SCALE GENOMIC DNA]</scope>
    <source>
        <strain evidence="2 3">S30H14</strain>
    </source>
</reference>
<dbReference type="Pfam" id="PF07470">
    <property type="entry name" value="Glyco_hydro_88"/>
    <property type="match status" value="1"/>
</dbReference>
<dbReference type="Gene3D" id="1.50.10.10">
    <property type="match status" value="1"/>
</dbReference>
<dbReference type="EMBL" id="CP071182">
    <property type="protein sequence ID" value="QSO49235.1"/>
    <property type="molecule type" value="Genomic_DNA"/>
</dbReference>
<accession>A0A9X7Z961</accession>
<evidence type="ECO:0000313" key="3">
    <source>
        <dbReference type="Proteomes" id="UP000663505"/>
    </source>
</evidence>
<dbReference type="InterPro" id="IPR052043">
    <property type="entry name" value="PolySaccharide_Degr_Enz"/>
</dbReference>
<dbReference type="InterPro" id="IPR008928">
    <property type="entry name" value="6-hairpin_glycosidase_sf"/>
</dbReference>
<evidence type="ECO:0000313" key="2">
    <source>
        <dbReference type="EMBL" id="QSO49235.1"/>
    </source>
</evidence>
<dbReference type="GO" id="GO:0016787">
    <property type="term" value="F:hydrolase activity"/>
    <property type="evidence" value="ECO:0007669"/>
    <property type="project" value="UniProtKB-KW"/>
</dbReference>
<dbReference type="RefSeq" id="WP_206658546.1">
    <property type="nucleotide sequence ID" value="NZ_CP071182.1"/>
</dbReference>
<organism evidence="2 3">
    <name type="scientific">Alicyclobacillus mengziensis</name>
    <dbReference type="NCBI Taxonomy" id="2931921"/>
    <lineage>
        <taxon>Bacteria</taxon>
        <taxon>Bacillati</taxon>
        <taxon>Bacillota</taxon>
        <taxon>Bacilli</taxon>
        <taxon>Bacillales</taxon>
        <taxon>Alicyclobacillaceae</taxon>
        <taxon>Alicyclobacillus</taxon>
    </lineage>
</organism>
<dbReference type="KEGG" id="afx:JZ786_10115"/>
<keyword evidence="3" id="KW-1185">Reference proteome</keyword>
<dbReference type="InterPro" id="IPR010905">
    <property type="entry name" value="Glyco_hydro_88"/>
</dbReference>
<dbReference type="GO" id="GO:0005975">
    <property type="term" value="P:carbohydrate metabolic process"/>
    <property type="evidence" value="ECO:0007669"/>
    <property type="project" value="InterPro"/>
</dbReference>
<keyword evidence="1 2" id="KW-0378">Hydrolase</keyword>
<dbReference type="PANTHER" id="PTHR33886">
    <property type="entry name" value="UNSATURATED RHAMNOGALACTURONAN HYDROLASE (EUROFUNG)"/>
    <property type="match status" value="1"/>
</dbReference>
<sequence length="378" mass="42984">MISQIGPKSLGIELVRQYVQKTQGPGLDGTVHKSWNYESGIVLKGIECVSQLTEHGQYFEYLRNVVNRVVTPDGTILGYSPEDYNLDHINEGKLLFGLLRKTGDERYRKAIDLLVTQMQRQPRTKSGGFWHKKIYPFQIWLDGVYMSSPFLAQYAKEFDQPVWMDDVVGQILLLEEHTRDARTGLLYHAWDETGEEQWADPKTGCSPHFWGRAVGWFTMAITDVLDFLPLNHPKRVSLIDVFQRLINALIEVQDPYSGLWCQVLDYPLSNGNYFESSCSVMFIYSIAKGVRKGYLAPRFARHAQTAYKGLLLHRIDRDNKGAIHLTHCNAVAGLGNTPYRDGSYEYYVQEKMTTDDAKALGALMLACVELSRLDAAAE</sequence>
<dbReference type="PANTHER" id="PTHR33886:SF8">
    <property type="entry name" value="UNSATURATED RHAMNOGALACTURONAN HYDROLASE (EUROFUNG)"/>
    <property type="match status" value="1"/>
</dbReference>